<dbReference type="InterPro" id="IPR046960">
    <property type="entry name" value="PPR_At4g14850-like_plant"/>
</dbReference>
<dbReference type="Pfam" id="PF01535">
    <property type="entry name" value="PPR"/>
    <property type="match status" value="5"/>
</dbReference>
<feature type="domain" description="DYW" evidence="4">
    <location>
        <begin position="563"/>
        <end position="655"/>
    </location>
</feature>
<dbReference type="Proteomes" id="UP001515500">
    <property type="component" value="Chromosome 7"/>
</dbReference>
<dbReference type="FunFam" id="1.25.40.10:FF:000073">
    <property type="entry name" value="Pentatricopeptide repeat-containing protein chloroplastic"/>
    <property type="match status" value="1"/>
</dbReference>
<dbReference type="GeneID" id="120264344"/>
<feature type="repeat" description="PPR" evidence="3">
    <location>
        <begin position="347"/>
        <end position="381"/>
    </location>
</feature>
<protein>
    <submittedName>
        <fullName evidence="6">Pentatricopeptide repeat-containing protein At2g41080</fullName>
    </submittedName>
</protein>
<dbReference type="Pfam" id="PF20431">
    <property type="entry name" value="E_motif"/>
    <property type="match status" value="1"/>
</dbReference>
<dbReference type="FunFam" id="1.25.40.10:FF:000325">
    <property type="entry name" value="Pentatricopeptide repeat-containing protein At4g14820"/>
    <property type="match status" value="1"/>
</dbReference>
<organism evidence="5 6">
    <name type="scientific">Dioscorea cayennensis subsp. rotundata</name>
    <name type="common">White Guinea yam</name>
    <name type="synonym">Dioscorea rotundata</name>
    <dbReference type="NCBI Taxonomy" id="55577"/>
    <lineage>
        <taxon>Eukaryota</taxon>
        <taxon>Viridiplantae</taxon>
        <taxon>Streptophyta</taxon>
        <taxon>Embryophyta</taxon>
        <taxon>Tracheophyta</taxon>
        <taxon>Spermatophyta</taxon>
        <taxon>Magnoliopsida</taxon>
        <taxon>Liliopsida</taxon>
        <taxon>Dioscoreales</taxon>
        <taxon>Dioscoreaceae</taxon>
        <taxon>Dioscorea</taxon>
    </lineage>
</organism>
<keyword evidence="5" id="KW-1185">Reference proteome</keyword>
<evidence type="ECO:0000256" key="1">
    <source>
        <dbReference type="ARBA" id="ARBA00006643"/>
    </source>
</evidence>
<keyword evidence="2" id="KW-0677">Repeat</keyword>
<comment type="similarity">
    <text evidence="1">Belongs to the PPR family. PCMP-H subfamily.</text>
</comment>
<evidence type="ECO:0000313" key="5">
    <source>
        <dbReference type="Proteomes" id="UP001515500"/>
    </source>
</evidence>
<dbReference type="InterPro" id="IPR032867">
    <property type="entry name" value="DYW_dom"/>
</dbReference>
<dbReference type="AlphaFoldDB" id="A0AB40BNB2"/>
<sequence length="655" mass="73253">MAQILSKRSRRRWDESVISRSRGSLKVKEDCLQLRRETLPGISLEPNLVSQFLQGCITNQSLKPAQQLHAAIITTGAASDRFTSNHLLNMYAKLRQLPTASALFKTMAHKNIMSSNILLGGFIQNEDLEAARQLFDEMPDRNVATWNAMVTGMAQYGFNTEGLEYFARMGRQGFRPDEFGLASALRSCAGLRDIASGQQVHACAVVCGYETDPCVGSSLAHMYMKCGRLEEGEGVFKAMPMLNAVSCNTIITGRAQNGDAEGAVDYFSCMRRAGLKPDQVTFVSVISSCSDLGILAQGQQVHAQAIRNGVDAAVPVRSSLISMYSKCGCLVDSARVFRESNDADRLDLVLCSAMVAAYGFHGRGQEAIELFERMVSDGIEPSEVTFLSLLYACCHSGLKDKGMEYLELMCNRYSMKPTLRHYTCVVDLLGRSGCLDKAEALIKSMPVSADAVIWKTLLSACKTHKKVEMAERVAEHVLRLDPQDSASYVLLSNIRATKEKWDDVSDVRRAMRERRVRKEPGISWVELQGGEVHQFATGGRSHPKQREINRFLDELISKIREFGYVPDRSMVYHDMEDEEKEFSLAQHSEKLAIAFALLIMPPETPIRVMKNLRVCDDCHVAIKFISRITEREIVVRDVSRFHHFRDGECSCGDYW</sequence>
<gene>
    <name evidence="6" type="primary">LOC120264344</name>
</gene>
<name>A0AB40BNB2_DIOCR</name>
<dbReference type="PANTHER" id="PTHR47926:SF409">
    <property type="entry name" value="DYW DOMAIN-CONTAINING PROTEIN"/>
    <property type="match status" value="1"/>
</dbReference>
<dbReference type="Gene3D" id="1.25.40.10">
    <property type="entry name" value="Tetratricopeptide repeat domain"/>
    <property type="match status" value="2"/>
</dbReference>
<dbReference type="Pfam" id="PF13041">
    <property type="entry name" value="PPR_2"/>
    <property type="match status" value="2"/>
</dbReference>
<dbReference type="Pfam" id="PF14432">
    <property type="entry name" value="DYW_deaminase"/>
    <property type="match status" value="1"/>
</dbReference>
<dbReference type="PROSITE" id="PS51375">
    <property type="entry name" value="PPR"/>
    <property type="match status" value="3"/>
</dbReference>
<proteinExistence type="inferred from homology"/>
<dbReference type="GO" id="GO:0003723">
    <property type="term" value="F:RNA binding"/>
    <property type="evidence" value="ECO:0007669"/>
    <property type="project" value="InterPro"/>
</dbReference>
<evidence type="ECO:0000256" key="2">
    <source>
        <dbReference type="ARBA" id="ARBA00022737"/>
    </source>
</evidence>
<dbReference type="GO" id="GO:0009451">
    <property type="term" value="P:RNA modification"/>
    <property type="evidence" value="ECO:0007669"/>
    <property type="project" value="InterPro"/>
</dbReference>
<dbReference type="InterPro" id="IPR002885">
    <property type="entry name" value="PPR_rpt"/>
</dbReference>
<dbReference type="NCBIfam" id="TIGR00756">
    <property type="entry name" value="PPR"/>
    <property type="match status" value="4"/>
</dbReference>
<evidence type="ECO:0000256" key="3">
    <source>
        <dbReference type="PROSITE-ProRule" id="PRU00708"/>
    </source>
</evidence>
<reference evidence="6" key="1">
    <citation type="submission" date="2025-08" db="UniProtKB">
        <authorList>
            <consortium name="RefSeq"/>
        </authorList>
    </citation>
    <scope>IDENTIFICATION</scope>
</reference>
<dbReference type="FunFam" id="1.25.40.10:FF:000442">
    <property type="entry name" value="Pentatricopeptide repeat-containing protein At3g49710"/>
    <property type="match status" value="1"/>
</dbReference>
<dbReference type="RefSeq" id="XP_039128086.1">
    <property type="nucleotide sequence ID" value="XM_039272152.1"/>
</dbReference>
<feature type="repeat" description="PPR" evidence="3">
    <location>
        <begin position="142"/>
        <end position="176"/>
    </location>
</feature>
<evidence type="ECO:0000313" key="6">
    <source>
        <dbReference type="RefSeq" id="XP_039128086.1"/>
    </source>
</evidence>
<evidence type="ECO:0000259" key="4">
    <source>
        <dbReference type="Pfam" id="PF14432"/>
    </source>
</evidence>
<dbReference type="PANTHER" id="PTHR47926">
    <property type="entry name" value="PENTATRICOPEPTIDE REPEAT-CONTAINING PROTEIN"/>
    <property type="match status" value="1"/>
</dbReference>
<feature type="repeat" description="PPR" evidence="3">
    <location>
        <begin position="243"/>
        <end position="277"/>
    </location>
</feature>
<dbReference type="InterPro" id="IPR011990">
    <property type="entry name" value="TPR-like_helical_dom_sf"/>
</dbReference>
<dbReference type="InterPro" id="IPR046848">
    <property type="entry name" value="E_motif"/>
</dbReference>
<dbReference type="GO" id="GO:0008270">
    <property type="term" value="F:zinc ion binding"/>
    <property type="evidence" value="ECO:0007669"/>
    <property type="project" value="InterPro"/>
</dbReference>
<accession>A0AB40BNB2</accession>